<dbReference type="STRING" id="565045.NOR51B_2384"/>
<evidence type="ECO:0000256" key="6">
    <source>
        <dbReference type="ARBA" id="ARBA00022729"/>
    </source>
</evidence>
<comment type="subunit">
    <text evidence="10">Interacts with TamB to form the translocation and assembly module (TAM).</text>
</comment>
<dbReference type="GO" id="GO:0009279">
    <property type="term" value="C:cell outer membrane"/>
    <property type="evidence" value="ECO:0007669"/>
    <property type="project" value="UniProtKB-SubCell"/>
</dbReference>
<feature type="domain" description="TamA POTRA" evidence="12">
    <location>
        <begin position="60"/>
        <end position="131"/>
    </location>
</feature>
<reference evidence="14" key="1">
    <citation type="journal article" date="2013" name="BMC Microbiol.">
        <title>Taxonomy and evolution of bacteriochlorophyll a-containing members of the OM60/NOR5 clade of marine gammaproteobacteria: description of Luminiphilus syltensis gen. nov., sp. nov., reclassification of Haliea rubra as Pseudohaliea rubra gen. nov., comb. nov., and emendation of Chromatocurvus halotolerans.</title>
        <authorList>
            <person name="Spring S."/>
            <person name="Riedel T."/>
            <person name="Sproer C."/>
            <person name="Yan S."/>
            <person name="Harder J."/>
            <person name="Fuchs B.M."/>
        </authorList>
    </citation>
    <scope>NUCLEOTIDE SEQUENCE [LARGE SCALE GENOMIC DNA]</scope>
    <source>
        <strain evidence="14">NOR51-B</strain>
    </source>
</reference>
<evidence type="ECO:0000256" key="5">
    <source>
        <dbReference type="ARBA" id="ARBA00022692"/>
    </source>
</evidence>
<dbReference type="AlphaFoldDB" id="B8KVC4"/>
<dbReference type="InterPro" id="IPR035243">
    <property type="entry name" value="TamA_POTRA_Dom_1"/>
</dbReference>
<dbReference type="Proteomes" id="UP000004699">
    <property type="component" value="Unassembled WGS sequence"/>
</dbReference>
<dbReference type="GO" id="GO:0009306">
    <property type="term" value="P:protein secretion"/>
    <property type="evidence" value="ECO:0007669"/>
    <property type="project" value="TreeGrafter"/>
</dbReference>
<organism evidence="13 14">
    <name type="scientific">Luminiphilus syltensis NOR5-1B</name>
    <dbReference type="NCBI Taxonomy" id="565045"/>
    <lineage>
        <taxon>Bacteria</taxon>
        <taxon>Pseudomonadati</taxon>
        <taxon>Pseudomonadota</taxon>
        <taxon>Gammaproteobacteria</taxon>
        <taxon>Cellvibrionales</taxon>
        <taxon>Halieaceae</taxon>
        <taxon>Luminiphilus</taxon>
    </lineage>
</organism>
<dbReference type="RefSeq" id="WP_009021176.1">
    <property type="nucleotide sequence ID" value="NZ_DS999411.1"/>
</dbReference>
<dbReference type="GO" id="GO:0097347">
    <property type="term" value="C:TAM protein secretion complex"/>
    <property type="evidence" value="ECO:0007669"/>
    <property type="project" value="TreeGrafter"/>
</dbReference>
<name>B8KVC4_9GAMM</name>
<dbReference type="InterPro" id="IPR000184">
    <property type="entry name" value="Bac_surfAg_D15"/>
</dbReference>
<keyword evidence="14" id="KW-1185">Reference proteome</keyword>
<evidence type="ECO:0000313" key="13">
    <source>
        <dbReference type="EMBL" id="EED36433.1"/>
    </source>
</evidence>
<dbReference type="Gene3D" id="3.10.20.310">
    <property type="entry name" value="membrane protein fhac"/>
    <property type="match status" value="3"/>
</dbReference>
<proteinExistence type="inferred from homology"/>
<evidence type="ECO:0000259" key="12">
    <source>
        <dbReference type="Pfam" id="PF17243"/>
    </source>
</evidence>
<keyword evidence="8" id="KW-0998">Cell outer membrane</keyword>
<keyword evidence="5" id="KW-0812">Transmembrane</keyword>
<dbReference type="EMBL" id="DS999411">
    <property type="protein sequence ID" value="EED36433.1"/>
    <property type="molecule type" value="Genomic_DNA"/>
</dbReference>
<evidence type="ECO:0000256" key="4">
    <source>
        <dbReference type="ARBA" id="ARBA00022452"/>
    </source>
</evidence>
<dbReference type="HOGENOM" id="CLU_018618_1_0_6"/>
<gene>
    <name evidence="13" type="ORF">NOR51B_2384</name>
</gene>
<dbReference type="eggNOG" id="COG0729">
    <property type="taxonomic scope" value="Bacteria"/>
</dbReference>
<evidence type="ECO:0000256" key="10">
    <source>
        <dbReference type="ARBA" id="ARBA00093548"/>
    </source>
</evidence>
<evidence type="ECO:0000256" key="8">
    <source>
        <dbReference type="ARBA" id="ARBA00023237"/>
    </source>
</evidence>
<dbReference type="Pfam" id="PF01103">
    <property type="entry name" value="Omp85"/>
    <property type="match status" value="1"/>
</dbReference>
<accession>B8KVC4</accession>
<protein>
    <recommendedName>
        <fullName evidence="3">Translocation and assembly module subunit TamA</fullName>
    </recommendedName>
    <alternativeName>
        <fullName evidence="9">Autotransporter assembly factor TamA</fullName>
    </alternativeName>
</protein>
<evidence type="ECO:0000256" key="9">
    <source>
        <dbReference type="ARBA" id="ARBA00033063"/>
    </source>
</evidence>
<keyword evidence="7" id="KW-0472">Membrane</keyword>
<sequence length="616" mass="67485">MTRESRSEVSWPDDGRRSSAAQPWASIAHSLRWLCLRSTLLLTIVSALGLSGAAVAGGLEYRIEGVSKAVHANIRAHLGNNPGTELAAERFITTLEARAGKALEALGIYQYTLSVVVDREAEPWGVTLEVTHEAPLRYREVIATIDGPGAGDPALLSVIDTHSPKTGDDAHHGHYERLKTELTRTARERGYFDARFTRSELRVDVAGGFAEVEYRFTSGERARFGETTADSEILSEELLDALLPYQPGAPYLQSHLLELRARLLRLGFFTSVVVVPDIVGRVEGTVPIAVELISAPRHSYELGLGYSTDIRQRVSLLWQSPRLNRFGHSQQTRLSYSPINPEARFIYSIPLDHPANDLLQLGARIEQNEFGDIESQQRELSIGRERKRGVQVSRLSFRALDERWDIIDEGFDATYLLAGASLSRRSRKGNVVDPDSGVSQFYELEAGAAGLGSDQDLVRFNTQLLGITRLGRKSRLVGRLSAGILWSGAERSLALPPSLSFFAGGDNSIRGYAYQSVGPDITASSRDGEPRSLVVGGTRLLSTSLEYQHYVKDSWRAAVFVDAGDAFNGSDMDPKVGVGVGLHYLSPLGALRVEIANPVTESGGDWRLHINIGAEL</sequence>
<evidence type="ECO:0000256" key="2">
    <source>
        <dbReference type="ARBA" id="ARBA00010248"/>
    </source>
</evidence>
<comment type="subcellular location">
    <subcellularLocation>
        <location evidence="1">Cell outer membrane</location>
    </subcellularLocation>
</comment>
<keyword evidence="6" id="KW-0732">Signal</keyword>
<evidence type="ECO:0000256" key="3">
    <source>
        <dbReference type="ARBA" id="ARBA00015419"/>
    </source>
</evidence>
<evidence type="ECO:0000256" key="1">
    <source>
        <dbReference type="ARBA" id="ARBA00004442"/>
    </source>
</evidence>
<evidence type="ECO:0000259" key="11">
    <source>
        <dbReference type="Pfam" id="PF01103"/>
    </source>
</evidence>
<dbReference type="InterPro" id="IPR039910">
    <property type="entry name" value="D15-like"/>
</dbReference>
<keyword evidence="4" id="KW-1134">Transmembrane beta strand</keyword>
<evidence type="ECO:0000256" key="7">
    <source>
        <dbReference type="ARBA" id="ARBA00023136"/>
    </source>
</evidence>
<dbReference type="Pfam" id="PF17243">
    <property type="entry name" value="POTRA_TamA_1"/>
    <property type="match status" value="1"/>
</dbReference>
<feature type="domain" description="Bacterial surface antigen (D15)" evidence="11">
    <location>
        <begin position="348"/>
        <end position="613"/>
    </location>
</feature>
<evidence type="ECO:0000313" key="14">
    <source>
        <dbReference type="Proteomes" id="UP000004699"/>
    </source>
</evidence>
<dbReference type="PANTHER" id="PTHR12815">
    <property type="entry name" value="SORTING AND ASSEMBLY MACHINERY SAMM50 PROTEIN FAMILY MEMBER"/>
    <property type="match status" value="1"/>
</dbReference>
<dbReference type="Gene3D" id="2.40.160.50">
    <property type="entry name" value="membrane protein fhac: a member of the omp85/tpsb transporter family"/>
    <property type="match status" value="1"/>
</dbReference>
<dbReference type="PANTHER" id="PTHR12815:SF47">
    <property type="entry name" value="TRANSLOCATION AND ASSEMBLY MODULE SUBUNIT TAMA"/>
    <property type="match status" value="1"/>
</dbReference>
<comment type="similarity">
    <text evidence="2">Belongs to the TamA family.</text>
</comment>